<evidence type="ECO:0000313" key="1">
    <source>
        <dbReference type="EMBL" id="KAB2102387.1"/>
    </source>
</evidence>
<proteinExistence type="predicted"/>
<dbReference type="EMBL" id="PDWZ02000009">
    <property type="protein sequence ID" value="KAB2102387.1"/>
    <property type="molecule type" value="Genomic_DNA"/>
</dbReference>
<accession>A0ACB6FD98</accession>
<keyword evidence="2" id="KW-1185">Reference proteome</keyword>
<dbReference type="Proteomes" id="UP000293547">
    <property type="component" value="Unassembled WGS sequence"/>
</dbReference>
<sequence length="313" mass="35496">MAITKSRVATKKLGPVSVGNKIIRFKIRNLDRRFTVHEDLICRTSRFFKDRLQEHRKPISTIDECCVCAETLDAAVKDISFCTKCGQNIHEVCIEAWKRSSTTSVNKDSAPTCPMCRASWKNDPLLNLLDIKFDLDPEAVQIYLDWLYTSTLRMPSPISSSEGASDLVMLKLWTVANAVEDPPFKAKVIITYFTEAPIGIKNGIIKWDFVERKCDDEIREFIIDVSLRRVKPGSFYNSGKIQPEAFVREITDTAVARWKNNHDLKPLKKMWMEKLNIEMDPVSDDKVTALLSGKSNTTSAVPEVPHDSRRAAG</sequence>
<evidence type="ECO:0000313" key="2">
    <source>
        <dbReference type="Proteomes" id="UP000293547"/>
    </source>
</evidence>
<gene>
    <name evidence="1" type="ORF">AG0111_0g9045</name>
</gene>
<organism evidence="1 2">
    <name type="scientific">Alternaria gaisen</name>
    <dbReference type="NCBI Taxonomy" id="167740"/>
    <lineage>
        <taxon>Eukaryota</taxon>
        <taxon>Fungi</taxon>
        <taxon>Dikarya</taxon>
        <taxon>Ascomycota</taxon>
        <taxon>Pezizomycotina</taxon>
        <taxon>Dothideomycetes</taxon>
        <taxon>Pleosporomycetidae</taxon>
        <taxon>Pleosporales</taxon>
        <taxon>Pleosporineae</taxon>
        <taxon>Pleosporaceae</taxon>
        <taxon>Alternaria</taxon>
        <taxon>Alternaria sect. Alternaria</taxon>
    </lineage>
</organism>
<protein>
    <submittedName>
        <fullName evidence="1">Uncharacterized protein</fullName>
    </submittedName>
</protein>
<comment type="caution">
    <text evidence="1">The sequence shown here is derived from an EMBL/GenBank/DDBJ whole genome shotgun (WGS) entry which is preliminary data.</text>
</comment>
<name>A0ACB6FD98_9PLEO</name>
<reference evidence="1 2" key="1">
    <citation type="journal article" date="2019" name="bioRxiv">
        <title>Genomics, evolutionary history and diagnostics of the Alternaria alternata species group including apple and Asian pear pathotypes.</title>
        <authorList>
            <person name="Armitage A.D."/>
            <person name="Cockerton H.M."/>
            <person name="Sreenivasaprasad S."/>
            <person name="Woodhall J.W."/>
            <person name="Lane C.R."/>
            <person name="Harrison R.J."/>
            <person name="Clarkson J.P."/>
        </authorList>
    </citation>
    <scope>NUCLEOTIDE SEQUENCE [LARGE SCALE GENOMIC DNA]</scope>
    <source>
        <strain evidence="1 2">FERA 650</strain>
    </source>
</reference>